<dbReference type="InterPro" id="IPR032675">
    <property type="entry name" value="LRR_dom_sf"/>
</dbReference>
<reference evidence="6" key="1">
    <citation type="submission" date="2023-07" db="EMBL/GenBank/DDBJ databases">
        <title>draft genome sequence of fig (Ficus carica).</title>
        <authorList>
            <person name="Takahashi T."/>
            <person name="Nishimura K."/>
        </authorList>
    </citation>
    <scope>NUCLEOTIDE SEQUENCE</scope>
</reference>
<evidence type="ECO:0000259" key="5">
    <source>
        <dbReference type="Pfam" id="PF08263"/>
    </source>
</evidence>
<organism evidence="6 7">
    <name type="scientific">Ficus carica</name>
    <name type="common">Common fig</name>
    <dbReference type="NCBI Taxonomy" id="3494"/>
    <lineage>
        <taxon>Eukaryota</taxon>
        <taxon>Viridiplantae</taxon>
        <taxon>Streptophyta</taxon>
        <taxon>Embryophyta</taxon>
        <taxon>Tracheophyta</taxon>
        <taxon>Spermatophyta</taxon>
        <taxon>Magnoliopsida</taxon>
        <taxon>eudicotyledons</taxon>
        <taxon>Gunneridae</taxon>
        <taxon>Pentapetalae</taxon>
        <taxon>rosids</taxon>
        <taxon>fabids</taxon>
        <taxon>Rosales</taxon>
        <taxon>Moraceae</taxon>
        <taxon>Ficeae</taxon>
        <taxon>Ficus</taxon>
    </lineage>
</organism>
<dbReference type="InterPro" id="IPR013210">
    <property type="entry name" value="LRR_N_plant-typ"/>
</dbReference>
<dbReference type="Pfam" id="PF08263">
    <property type="entry name" value="LRRNT_2"/>
    <property type="match status" value="1"/>
</dbReference>
<keyword evidence="2 4" id="KW-0732">Signal</keyword>
<dbReference type="EMBL" id="BTGU01000007">
    <property type="protein sequence ID" value="GMN37853.1"/>
    <property type="molecule type" value="Genomic_DNA"/>
</dbReference>
<keyword evidence="7" id="KW-1185">Reference proteome</keyword>
<evidence type="ECO:0000256" key="2">
    <source>
        <dbReference type="ARBA" id="ARBA00022729"/>
    </source>
</evidence>
<feature type="chain" id="PRO_5041720751" description="Leucine-rich repeat-containing N-terminal plant-type domain-containing protein" evidence="4">
    <location>
        <begin position="28"/>
        <end position="264"/>
    </location>
</feature>
<dbReference type="Gene3D" id="3.80.10.10">
    <property type="entry name" value="Ribonuclease Inhibitor"/>
    <property type="match status" value="1"/>
</dbReference>
<comment type="caution">
    <text evidence="6">The sequence shown here is derived from an EMBL/GenBank/DDBJ whole genome shotgun (WGS) entry which is preliminary data.</text>
</comment>
<evidence type="ECO:0000256" key="1">
    <source>
        <dbReference type="ARBA" id="ARBA00022614"/>
    </source>
</evidence>
<dbReference type="PANTHER" id="PTHR47988">
    <property type="entry name" value="SOMATIC EMBRYOGENESIS RECEPTOR KINASE 1"/>
    <property type="match status" value="1"/>
</dbReference>
<sequence length="264" mass="29596">MAPLLSLCLCLCLSFLLLLLSPSPAHSTNSEGNALHALRSRLSDPTNVLQSWDPTLVNPCTWFHVTCDSNNHVIRLDLGNSNISGTLGPELGQLKHLQELYRNEISGKIPKELGNLKNLIGMDLYDNKFEGKIPKSLAKLKSLKFLRLNNNKLTGSIPRELTTLSNLKIFDVSNNELCGTIPVDGPFTTFPMERFLAKKFVRCFLVCLCGHLALPSTKRKMDNNLLLCGYISRMKAEQYCSTFELNIIEFYSPMNNSSCLLWDV</sequence>
<keyword evidence="1" id="KW-0433">Leucine-rich repeat</keyword>
<feature type="signal peptide" evidence="4">
    <location>
        <begin position="1"/>
        <end position="27"/>
    </location>
</feature>
<accession>A0AA88CWS4</accession>
<feature type="domain" description="Leucine-rich repeat-containing N-terminal plant-type" evidence="5">
    <location>
        <begin position="29"/>
        <end position="68"/>
    </location>
</feature>
<evidence type="ECO:0000313" key="7">
    <source>
        <dbReference type="Proteomes" id="UP001187192"/>
    </source>
</evidence>
<dbReference type="InterPro" id="IPR001611">
    <property type="entry name" value="Leu-rich_rpt"/>
</dbReference>
<dbReference type="SUPFAM" id="SSF52058">
    <property type="entry name" value="L domain-like"/>
    <property type="match status" value="1"/>
</dbReference>
<keyword evidence="3" id="KW-0677">Repeat</keyword>
<name>A0AA88CWS4_FICCA</name>
<gene>
    <name evidence="6" type="ORF">TIFTF001_007150</name>
</gene>
<proteinExistence type="predicted"/>
<dbReference type="Proteomes" id="UP001187192">
    <property type="component" value="Unassembled WGS sequence"/>
</dbReference>
<evidence type="ECO:0000313" key="6">
    <source>
        <dbReference type="EMBL" id="GMN37853.1"/>
    </source>
</evidence>
<dbReference type="AlphaFoldDB" id="A0AA88CWS4"/>
<evidence type="ECO:0000256" key="4">
    <source>
        <dbReference type="SAM" id="SignalP"/>
    </source>
</evidence>
<dbReference type="FunFam" id="3.80.10.10:FF:000024">
    <property type="entry name" value="Somatic embryogenesis receptor kinase 1"/>
    <property type="match status" value="1"/>
</dbReference>
<evidence type="ECO:0000256" key="3">
    <source>
        <dbReference type="ARBA" id="ARBA00022737"/>
    </source>
</evidence>
<protein>
    <recommendedName>
        <fullName evidence="5">Leucine-rich repeat-containing N-terminal plant-type domain-containing protein</fullName>
    </recommendedName>
</protein>
<dbReference type="Pfam" id="PF00560">
    <property type="entry name" value="LRR_1"/>
    <property type="match status" value="3"/>
</dbReference>